<reference evidence="1" key="2">
    <citation type="journal article" date="2015" name="Data Brief">
        <title>Shoot transcriptome of the giant reed, Arundo donax.</title>
        <authorList>
            <person name="Barrero R.A."/>
            <person name="Guerrero F.D."/>
            <person name="Moolhuijzen P."/>
            <person name="Goolsby J.A."/>
            <person name="Tidwell J."/>
            <person name="Bellgard S.E."/>
            <person name="Bellgard M.I."/>
        </authorList>
    </citation>
    <scope>NUCLEOTIDE SEQUENCE</scope>
    <source>
        <tissue evidence="1">Shoot tissue taken approximately 20 cm above the soil surface</tissue>
    </source>
</reference>
<proteinExistence type="predicted"/>
<dbReference type="EMBL" id="GBRH01174088">
    <property type="protein sequence ID" value="JAE23808.1"/>
    <property type="molecule type" value="Transcribed_RNA"/>
</dbReference>
<reference evidence="1" key="1">
    <citation type="submission" date="2014-09" db="EMBL/GenBank/DDBJ databases">
        <authorList>
            <person name="Magalhaes I.L.F."/>
            <person name="Oliveira U."/>
            <person name="Santos F.R."/>
            <person name="Vidigal T.H.D.A."/>
            <person name="Brescovit A.D."/>
            <person name="Santos A.J."/>
        </authorList>
    </citation>
    <scope>NUCLEOTIDE SEQUENCE</scope>
    <source>
        <tissue evidence="1">Shoot tissue taken approximately 20 cm above the soil surface</tissue>
    </source>
</reference>
<sequence length="12" mass="1256">MNGMSHGLTHTA</sequence>
<organism evidence="1">
    <name type="scientific">Arundo donax</name>
    <name type="common">Giant reed</name>
    <name type="synonym">Donax arundinaceus</name>
    <dbReference type="NCBI Taxonomy" id="35708"/>
    <lineage>
        <taxon>Eukaryota</taxon>
        <taxon>Viridiplantae</taxon>
        <taxon>Streptophyta</taxon>
        <taxon>Embryophyta</taxon>
        <taxon>Tracheophyta</taxon>
        <taxon>Spermatophyta</taxon>
        <taxon>Magnoliopsida</taxon>
        <taxon>Liliopsida</taxon>
        <taxon>Poales</taxon>
        <taxon>Poaceae</taxon>
        <taxon>PACMAD clade</taxon>
        <taxon>Arundinoideae</taxon>
        <taxon>Arundineae</taxon>
        <taxon>Arundo</taxon>
    </lineage>
</organism>
<protein>
    <submittedName>
        <fullName evidence="1">Uncharacterized protein</fullName>
    </submittedName>
</protein>
<name>A0A0A9GTC5_ARUDO</name>
<evidence type="ECO:0000313" key="1">
    <source>
        <dbReference type="EMBL" id="JAE23808.1"/>
    </source>
</evidence>
<accession>A0A0A9GTC5</accession>